<evidence type="ECO:0000313" key="3">
    <source>
        <dbReference type="Proteomes" id="UP000177309"/>
    </source>
</evidence>
<dbReference type="PROSITE" id="PS51918">
    <property type="entry name" value="RADICAL_SAM"/>
    <property type="match status" value="1"/>
</dbReference>
<evidence type="ECO:0000259" key="1">
    <source>
        <dbReference type="PROSITE" id="PS51918"/>
    </source>
</evidence>
<dbReference type="PANTHER" id="PTHR42731:SF1">
    <property type="entry name" value="RADICAL SAM DOMAIN PROTEIN"/>
    <property type="match status" value="1"/>
</dbReference>
<dbReference type="Pfam" id="PF04055">
    <property type="entry name" value="Radical_SAM"/>
    <property type="match status" value="1"/>
</dbReference>
<accession>A0A1F4TLL2</accession>
<dbReference type="Gene3D" id="3.40.50.280">
    <property type="entry name" value="Cobalamin-binding domain"/>
    <property type="match status" value="1"/>
</dbReference>
<comment type="caution">
    <text evidence="2">The sequence shown here is derived from an EMBL/GenBank/DDBJ whole genome shotgun (WGS) entry which is preliminary data.</text>
</comment>
<dbReference type="GO" id="GO:0051536">
    <property type="term" value="F:iron-sulfur cluster binding"/>
    <property type="evidence" value="ECO:0007669"/>
    <property type="project" value="InterPro"/>
</dbReference>
<dbReference type="GO" id="GO:0003824">
    <property type="term" value="F:catalytic activity"/>
    <property type="evidence" value="ECO:0007669"/>
    <property type="project" value="InterPro"/>
</dbReference>
<dbReference type="SFLD" id="SFLDG01082">
    <property type="entry name" value="B12-binding_domain_containing"/>
    <property type="match status" value="1"/>
</dbReference>
<dbReference type="InterPro" id="IPR023862">
    <property type="entry name" value="CHP03960_rSAM"/>
</dbReference>
<dbReference type="Gene3D" id="3.80.30.20">
    <property type="entry name" value="tm_1862 like domain"/>
    <property type="match status" value="1"/>
</dbReference>
<dbReference type="SFLD" id="SFLDS00029">
    <property type="entry name" value="Radical_SAM"/>
    <property type="match status" value="1"/>
</dbReference>
<dbReference type="EMBL" id="MEUI01000034">
    <property type="protein sequence ID" value="OGC33497.1"/>
    <property type="molecule type" value="Genomic_DNA"/>
</dbReference>
<name>A0A1F4TLL2_UNCSA</name>
<dbReference type="NCBIfam" id="TIGR03960">
    <property type="entry name" value="rSAM_fuse_unch"/>
    <property type="match status" value="1"/>
</dbReference>
<evidence type="ECO:0000313" key="2">
    <source>
        <dbReference type="EMBL" id="OGC33497.1"/>
    </source>
</evidence>
<dbReference type="InterPro" id="IPR058240">
    <property type="entry name" value="rSAM_sf"/>
</dbReference>
<dbReference type="SMART" id="SM00729">
    <property type="entry name" value="Elp3"/>
    <property type="match status" value="1"/>
</dbReference>
<reference evidence="2 3" key="1">
    <citation type="journal article" date="2016" name="Nat. Commun.">
        <title>Thousands of microbial genomes shed light on interconnected biogeochemical processes in an aquifer system.</title>
        <authorList>
            <person name="Anantharaman K."/>
            <person name="Brown C.T."/>
            <person name="Hug L.A."/>
            <person name="Sharon I."/>
            <person name="Castelle C.J."/>
            <person name="Probst A.J."/>
            <person name="Thomas B.C."/>
            <person name="Singh A."/>
            <person name="Wilkins M.J."/>
            <person name="Karaoz U."/>
            <person name="Brodie E.L."/>
            <person name="Williams K.H."/>
            <person name="Hubbard S.S."/>
            <person name="Banfield J.F."/>
        </authorList>
    </citation>
    <scope>NUCLEOTIDE SEQUENCE [LARGE SCALE GENOMIC DNA]</scope>
</reference>
<feature type="domain" description="Radical SAM core" evidence="1">
    <location>
        <begin position="238"/>
        <end position="470"/>
    </location>
</feature>
<organism evidence="2 3">
    <name type="scientific">candidate division WOR-1 bacterium RIFOXYC2_FULL_41_25</name>
    <dbReference type="NCBI Taxonomy" id="1802586"/>
    <lineage>
        <taxon>Bacteria</taxon>
        <taxon>Bacillati</taxon>
        <taxon>Saganbacteria</taxon>
    </lineage>
</organism>
<protein>
    <recommendedName>
        <fullName evidence="1">Radical SAM core domain-containing protein</fullName>
    </recommendedName>
</protein>
<dbReference type="InterPro" id="IPR023404">
    <property type="entry name" value="rSAM_horseshoe"/>
</dbReference>
<dbReference type="InterPro" id="IPR007197">
    <property type="entry name" value="rSAM"/>
</dbReference>
<proteinExistence type="predicted"/>
<dbReference type="PANTHER" id="PTHR42731">
    <property type="entry name" value="SLL1084 PROTEIN"/>
    <property type="match status" value="1"/>
</dbReference>
<dbReference type="SUPFAM" id="SSF102114">
    <property type="entry name" value="Radical SAM enzymes"/>
    <property type="match status" value="1"/>
</dbReference>
<dbReference type="AlphaFoldDB" id="A0A1F4TLL2"/>
<sequence length="561" mass="63727">MKDQFEQILPNVRRPARYIGNELNSIHKDWETVKIKVALAYPDLYEIGMSNLAIQILYYILNNEPDVVAERVFCPAPDLEEQLSANNFPLSTLESLKPINQCDLIGISLGHELTYTNIITMLKLGNIPIYSRDRKDSDPLIMAGGPCSFNPEPVAEFFDFFVIGEAEEVIVEIVKLLQCYIDKTRQEKLEALAKLPGIFVPQFNNSTMKQSNNKVVKQIIKDFNNVPYPIKPIVPFIEAIHDRAVVEIMRGCKWGCKFCQAGWVSRPMRTKSIEKITTLTEHLIQNTGYEELSLISLSSSDYPQIDKLAKSLADKYSQQKISIALPSLRSNNFSIKLAKEISRVRPSGITIAPEAGTQRLRDVIGKQLSEEDILESVKTAFEEGIESIKLYFMIGLPSETDEDLLGICELARKILQTGKAISKRARITVNLSTFIPKPHTPLQWEEQITIEETFAKQRLIKENLKVKSIQVRWHHAEASFLEGVFSRGDKKLAKVIEKAWELGARLDAWSEHFKFDLWQKAFAECGLDPNEYLKARAKEKSLPWDYIDTGVPKEILLRAAG</sequence>
<dbReference type="CDD" id="cd01335">
    <property type="entry name" value="Radical_SAM"/>
    <property type="match status" value="1"/>
</dbReference>
<dbReference type="InterPro" id="IPR006638">
    <property type="entry name" value="Elp3/MiaA/NifB-like_rSAM"/>
</dbReference>
<dbReference type="Proteomes" id="UP000177309">
    <property type="component" value="Unassembled WGS sequence"/>
</dbReference>
<gene>
    <name evidence="2" type="ORF">A2462_06905</name>
</gene>
<dbReference type="Pfam" id="PF19864">
    <property type="entry name" value="Radical_SAM_N2"/>
    <property type="match status" value="1"/>
</dbReference>
<dbReference type="InterPro" id="IPR045784">
    <property type="entry name" value="Radical_SAM_N2"/>
</dbReference>